<evidence type="ECO:0000313" key="3">
    <source>
        <dbReference type="EMBL" id="KAF8440466.1"/>
    </source>
</evidence>
<accession>A0AAD4GEL7</accession>
<dbReference type="PANTHER" id="PTHR36223:SF1">
    <property type="entry name" value="TRANSCRIPTION ELONGATION FACTOR EAF N-TERMINAL DOMAIN-CONTAINING PROTEIN"/>
    <property type="match status" value="1"/>
</dbReference>
<proteinExistence type="predicted"/>
<dbReference type="PANTHER" id="PTHR36223">
    <property type="entry name" value="BETA-LACTAMASE-TYPE TRANSPEPTIDASE FOLD DOMAIN CONTAINING PROTEIN"/>
    <property type="match status" value="1"/>
</dbReference>
<feature type="domain" description="DUF7918" evidence="2">
    <location>
        <begin position="7"/>
        <end position="212"/>
    </location>
</feature>
<protein>
    <recommendedName>
        <fullName evidence="2">DUF7918 domain-containing protein</fullName>
    </recommendedName>
</protein>
<evidence type="ECO:0000313" key="4">
    <source>
        <dbReference type="Proteomes" id="UP001194468"/>
    </source>
</evidence>
<reference evidence="3" key="1">
    <citation type="submission" date="2019-10" db="EMBL/GenBank/DDBJ databases">
        <authorList>
            <consortium name="DOE Joint Genome Institute"/>
            <person name="Kuo A."/>
            <person name="Miyauchi S."/>
            <person name="Kiss E."/>
            <person name="Drula E."/>
            <person name="Kohler A."/>
            <person name="Sanchez-Garcia M."/>
            <person name="Andreopoulos B."/>
            <person name="Barry K.W."/>
            <person name="Bonito G."/>
            <person name="Buee M."/>
            <person name="Carver A."/>
            <person name="Chen C."/>
            <person name="Cichocki N."/>
            <person name="Clum A."/>
            <person name="Culley D."/>
            <person name="Crous P.W."/>
            <person name="Fauchery L."/>
            <person name="Girlanda M."/>
            <person name="Hayes R."/>
            <person name="Keri Z."/>
            <person name="LaButti K."/>
            <person name="Lipzen A."/>
            <person name="Lombard V."/>
            <person name="Magnuson J."/>
            <person name="Maillard F."/>
            <person name="Morin E."/>
            <person name="Murat C."/>
            <person name="Nolan M."/>
            <person name="Ohm R."/>
            <person name="Pangilinan J."/>
            <person name="Pereira M."/>
            <person name="Perotto S."/>
            <person name="Peter M."/>
            <person name="Riley R."/>
            <person name="Sitrit Y."/>
            <person name="Stielow B."/>
            <person name="Szollosi G."/>
            <person name="Zifcakova L."/>
            <person name="Stursova M."/>
            <person name="Spatafora J.W."/>
            <person name="Tedersoo L."/>
            <person name="Vaario L.-M."/>
            <person name="Yamada A."/>
            <person name="Yan M."/>
            <person name="Wang P."/>
            <person name="Xu J."/>
            <person name="Bruns T."/>
            <person name="Baldrian P."/>
            <person name="Vilgalys R."/>
            <person name="Henrissat B."/>
            <person name="Grigoriev I.V."/>
            <person name="Hibbett D."/>
            <person name="Nagy L.G."/>
            <person name="Martin F.M."/>
        </authorList>
    </citation>
    <scope>NUCLEOTIDE SEQUENCE</scope>
    <source>
        <strain evidence="3">BED1</strain>
    </source>
</reference>
<gene>
    <name evidence="3" type="ORF">L210DRAFT_3760627</name>
</gene>
<dbReference type="Proteomes" id="UP001194468">
    <property type="component" value="Unassembled WGS sequence"/>
</dbReference>
<dbReference type="EMBL" id="WHUW01000012">
    <property type="protein sequence ID" value="KAF8440466.1"/>
    <property type="molecule type" value="Genomic_DNA"/>
</dbReference>
<comment type="caution">
    <text evidence="3">The sequence shown here is derived from an EMBL/GenBank/DDBJ whole genome shotgun (WGS) entry which is preliminary data.</text>
</comment>
<evidence type="ECO:0000259" key="2">
    <source>
        <dbReference type="Pfam" id="PF25534"/>
    </source>
</evidence>
<dbReference type="Pfam" id="PF25534">
    <property type="entry name" value="DUF7918"/>
    <property type="match status" value="1"/>
</dbReference>
<dbReference type="InterPro" id="IPR057678">
    <property type="entry name" value="DUF7918"/>
</dbReference>
<reference evidence="3" key="2">
    <citation type="journal article" date="2020" name="Nat. Commun.">
        <title>Large-scale genome sequencing of mycorrhizal fungi provides insights into the early evolution of symbiotic traits.</title>
        <authorList>
            <person name="Miyauchi S."/>
            <person name="Kiss E."/>
            <person name="Kuo A."/>
            <person name="Drula E."/>
            <person name="Kohler A."/>
            <person name="Sanchez-Garcia M."/>
            <person name="Morin E."/>
            <person name="Andreopoulos B."/>
            <person name="Barry K.W."/>
            <person name="Bonito G."/>
            <person name="Buee M."/>
            <person name="Carver A."/>
            <person name="Chen C."/>
            <person name="Cichocki N."/>
            <person name="Clum A."/>
            <person name="Culley D."/>
            <person name="Crous P.W."/>
            <person name="Fauchery L."/>
            <person name="Girlanda M."/>
            <person name="Hayes R.D."/>
            <person name="Keri Z."/>
            <person name="LaButti K."/>
            <person name="Lipzen A."/>
            <person name="Lombard V."/>
            <person name="Magnuson J."/>
            <person name="Maillard F."/>
            <person name="Murat C."/>
            <person name="Nolan M."/>
            <person name="Ohm R.A."/>
            <person name="Pangilinan J."/>
            <person name="Pereira M.F."/>
            <person name="Perotto S."/>
            <person name="Peter M."/>
            <person name="Pfister S."/>
            <person name="Riley R."/>
            <person name="Sitrit Y."/>
            <person name="Stielow J.B."/>
            <person name="Szollosi G."/>
            <person name="Zifcakova L."/>
            <person name="Stursova M."/>
            <person name="Spatafora J.W."/>
            <person name="Tedersoo L."/>
            <person name="Vaario L.M."/>
            <person name="Yamada A."/>
            <person name="Yan M."/>
            <person name="Wang P."/>
            <person name="Xu J."/>
            <person name="Bruns T."/>
            <person name="Baldrian P."/>
            <person name="Vilgalys R."/>
            <person name="Dunand C."/>
            <person name="Henrissat B."/>
            <person name="Grigoriev I.V."/>
            <person name="Hibbett D."/>
            <person name="Nagy L.G."/>
            <person name="Martin F.M."/>
        </authorList>
    </citation>
    <scope>NUCLEOTIDE SEQUENCE</scope>
    <source>
        <strain evidence="3">BED1</strain>
    </source>
</reference>
<evidence type="ECO:0000256" key="1">
    <source>
        <dbReference type="SAM" id="MobiDB-lite"/>
    </source>
</evidence>
<keyword evidence="4" id="KW-1185">Reference proteome</keyword>
<organism evidence="3 4">
    <name type="scientific">Boletus edulis BED1</name>
    <dbReference type="NCBI Taxonomy" id="1328754"/>
    <lineage>
        <taxon>Eukaryota</taxon>
        <taxon>Fungi</taxon>
        <taxon>Dikarya</taxon>
        <taxon>Basidiomycota</taxon>
        <taxon>Agaricomycotina</taxon>
        <taxon>Agaricomycetes</taxon>
        <taxon>Agaricomycetidae</taxon>
        <taxon>Boletales</taxon>
        <taxon>Boletineae</taxon>
        <taxon>Boletaceae</taxon>
        <taxon>Boletoideae</taxon>
        <taxon>Boletus</taxon>
    </lineage>
</organism>
<sequence length="298" mass="33129">MQLGAFTANIIVDGKALEEYDVTSESPTRVTCWVASEEGKPFAVQWKCHEERRIAGSQGSVYVDGTGCGNVLKYPGTLGDGSTTATLSSLIRATSMQDLMFARVQLSDDDALLNKKIHKDLGEISLVIVRGEIKTVRENHHADDVMPFNNNNEELHERSKKATVHCVGFGPQKARKRSRYICRLIRNSLPKIDFVFKYRPLSVLQANGIAPRPASADVDTGLENNDDERNVGAPNGSVPEDIKPAQLNGRIRNLENELKRLRDLQASDSEDRKPKRIKTESREGRRPLIVPGEIIDLT</sequence>
<feature type="region of interest" description="Disordered" evidence="1">
    <location>
        <begin position="212"/>
        <end position="243"/>
    </location>
</feature>
<feature type="region of interest" description="Disordered" evidence="1">
    <location>
        <begin position="262"/>
        <end position="285"/>
    </location>
</feature>
<dbReference type="AlphaFoldDB" id="A0AAD4GEL7"/>
<name>A0AAD4GEL7_BOLED</name>